<dbReference type="EMBL" id="CM042891">
    <property type="protein sequence ID" value="KAI4303267.1"/>
    <property type="molecule type" value="Genomic_DNA"/>
</dbReference>
<evidence type="ECO:0000313" key="2">
    <source>
        <dbReference type="Proteomes" id="UP001057402"/>
    </source>
</evidence>
<dbReference type="Proteomes" id="UP001057402">
    <property type="component" value="Chromosome 12"/>
</dbReference>
<sequence length="798" mass="90926">MHNRLGHISLQTAEEYERLVSAIHCSSSPEQIASACSLISSLLRPNSSSPDHSSRLFFSLAFPTLIQRLFSFHVPSPPPPNPPQSSAKSNGWIDSVIELNDSKLASLIFRLLSPDGVVVNSISVVDRLSLVEYVFPVERLPEWTRLLLSGECEPEVVQALFPLFGGNRLKESHRYDYDFGYSVRGFGSCKYQVHVNVFDYYMFWFAYYPVCKSNRENSEGVITARKSWKFRLEDWTSSIPSFTMISSSAGSVRGREQKLECDLYMRLLYAYLRSYVPVYDVDLEVFQPYRSSLLHYNKEHDESAMKRAEFLVNLFVNYWLVDNDFSPMSRSVTSSLGVRKFITASKDTPPAAGLGEVVKLLVKYLNLSVWNCLEANESMDSVKFFRSACVSVSWNTYLQRPLYRYLLRTLLFCPIGVSLRNVSEVVAVWACYLEPWSVGPEDFFELDAVIDGEKRRREGVKQKKGGYSSGWQEYVLSNYLYYSSLVMHFIAFAHKFLHVDAELIVQMVLKVLFILTSSTELLDLIKKVDALYHQKELGFEKSNLPALNRYVPTIREQLQDWEDGLIEIDSDGSFLREKWDKGLRLFSDGYDGGPHLFQLFVVRAEAELGAVPVNSLANIMDMLRDKVSLLFGGEILKCPSAVAEVDEPCQLRDGIFKPRRVGHNAFHGVKFKGDWMKRPVSEDEVAWLVKLLVQLSSWLNKAVGLHNAEARKEGDSPWPYIIVSGNISEVSGPLNMMKVVGCAVVSWLLTVAAAVAKLMRERGIRVNLRILASKRIVSIFLCLFVYFIMRRVFCSFWS</sequence>
<gene>
    <name evidence="1" type="ORF">MLD38_038917</name>
</gene>
<keyword evidence="2" id="KW-1185">Reference proteome</keyword>
<accession>A0ACB9L0P5</accession>
<protein>
    <submittedName>
        <fullName evidence="1">Uncharacterized protein</fullName>
    </submittedName>
</protein>
<reference evidence="2" key="1">
    <citation type="journal article" date="2023" name="Front. Plant Sci.">
        <title>Chromosomal-level genome assembly of Melastoma candidum provides insights into trichome evolution.</title>
        <authorList>
            <person name="Zhong Y."/>
            <person name="Wu W."/>
            <person name="Sun C."/>
            <person name="Zou P."/>
            <person name="Liu Y."/>
            <person name="Dai S."/>
            <person name="Zhou R."/>
        </authorList>
    </citation>
    <scope>NUCLEOTIDE SEQUENCE [LARGE SCALE GENOMIC DNA]</scope>
</reference>
<evidence type="ECO:0000313" key="1">
    <source>
        <dbReference type="EMBL" id="KAI4303267.1"/>
    </source>
</evidence>
<name>A0ACB9L0P5_9MYRT</name>
<comment type="caution">
    <text evidence="1">The sequence shown here is derived from an EMBL/GenBank/DDBJ whole genome shotgun (WGS) entry which is preliminary data.</text>
</comment>
<proteinExistence type="predicted"/>
<organism evidence="1 2">
    <name type="scientific">Melastoma candidum</name>
    <dbReference type="NCBI Taxonomy" id="119954"/>
    <lineage>
        <taxon>Eukaryota</taxon>
        <taxon>Viridiplantae</taxon>
        <taxon>Streptophyta</taxon>
        <taxon>Embryophyta</taxon>
        <taxon>Tracheophyta</taxon>
        <taxon>Spermatophyta</taxon>
        <taxon>Magnoliopsida</taxon>
        <taxon>eudicotyledons</taxon>
        <taxon>Gunneridae</taxon>
        <taxon>Pentapetalae</taxon>
        <taxon>rosids</taxon>
        <taxon>malvids</taxon>
        <taxon>Myrtales</taxon>
        <taxon>Melastomataceae</taxon>
        <taxon>Melastomatoideae</taxon>
        <taxon>Melastomateae</taxon>
        <taxon>Melastoma</taxon>
    </lineage>
</organism>